<feature type="transmembrane region" description="Helical" evidence="2">
    <location>
        <begin position="407"/>
        <end position="428"/>
    </location>
</feature>
<feature type="transmembrane region" description="Helical" evidence="2">
    <location>
        <begin position="1088"/>
        <end position="1110"/>
    </location>
</feature>
<feature type="transmembrane region" description="Helical" evidence="2">
    <location>
        <begin position="1199"/>
        <end position="1226"/>
    </location>
</feature>
<feature type="transmembrane region" description="Helical" evidence="2">
    <location>
        <begin position="184"/>
        <end position="205"/>
    </location>
</feature>
<dbReference type="EMBL" id="CP128399">
    <property type="protein sequence ID" value="WJW67264.1"/>
    <property type="molecule type" value="Genomic_DNA"/>
</dbReference>
<feature type="transmembrane region" description="Helical" evidence="2">
    <location>
        <begin position="338"/>
        <end position="366"/>
    </location>
</feature>
<reference evidence="4" key="2">
    <citation type="journal article" date="2024" name="Nature">
        <title>Anoxygenic phototroph of the Chloroflexota uses a type I reaction centre.</title>
        <authorList>
            <person name="Tsuji J.M."/>
            <person name="Shaw N.A."/>
            <person name="Nagashima S."/>
            <person name="Venkiteswaran J.J."/>
            <person name="Schiff S.L."/>
            <person name="Watanabe T."/>
            <person name="Fukui M."/>
            <person name="Hanada S."/>
            <person name="Tank M."/>
            <person name="Neufeld J.D."/>
        </authorList>
    </citation>
    <scope>NUCLEOTIDE SEQUENCE</scope>
    <source>
        <strain evidence="4">L227-S17</strain>
    </source>
</reference>
<evidence type="ECO:0000313" key="5">
    <source>
        <dbReference type="Proteomes" id="UP000521676"/>
    </source>
</evidence>
<feature type="transmembrane region" description="Helical" evidence="2">
    <location>
        <begin position="820"/>
        <end position="841"/>
    </location>
</feature>
<protein>
    <submittedName>
        <fullName evidence="4">DUF2298 domain-containing protein</fullName>
    </submittedName>
    <submittedName>
        <fullName evidence="3">Tetratricopeptide repeat protein</fullName>
    </submittedName>
</protein>
<dbReference type="PANTHER" id="PTHR10790">
    <property type="entry name" value="TPR-DOMAIN CONTAINING PROTEIN"/>
    <property type="match status" value="1"/>
</dbReference>
<feature type="transmembrane region" description="Helical" evidence="2">
    <location>
        <begin position="795"/>
        <end position="814"/>
    </location>
</feature>
<evidence type="ECO:0000313" key="4">
    <source>
        <dbReference type="EMBL" id="WJW67264.1"/>
    </source>
</evidence>
<keyword evidence="2" id="KW-0812">Transmembrane</keyword>
<dbReference type="Proteomes" id="UP001431572">
    <property type="component" value="Chromosome 1"/>
</dbReference>
<feature type="transmembrane region" description="Helical" evidence="2">
    <location>
        <begin position="497"/>
        <end position="518"/>
    </location>
</feature>
<feature type="transmembrane region" description="Helical" evidence="2">
    <location>
        <begin position="1246"/>
        <end position="1266"/>
    </location>
</feature>
<feature type="transmembrane region" description="Helical" evidence="2">
    <location>
        <begin position="1010"/>
        <end position="1029"/>
    </location>
</feature>
<feature type="transmembrane region" description="Helical" evidence="2">
    <location>
        <begin position="440"/>
        <end position="457"/>
    </location>
</feature>
<dbReference type="EMBL" id="JACATZ010000001">
    <property type="protein sequence ID" value="NWJ45392.1"/>
    <property type="molecule type" value="Genomic_DNA"/>
</dbReference>
<evidence type="ECO:0000256" key="1">
    <source>
        <dbReference type="PROSITE-ProRule" id="PRU00339"/>
    </source>
</evidence>
<feature type="repeat" description="TPR" evidence="1">
    <location>
        <begin position="1791"/>
        <end position="1824"/>
    </location>
</feature>
<dbReference type="Gene3D" id="1.25.40.10">
    <property type="entry name" value="Tetratricopeptide repeat domain"/>
    <property type="match status" value="1"/>
</dbReference>
<feature type="transmembrane region" description="Helical" evidence="2">
    <location>
        <begin position="1160"/>
        <end position="1178"/>
    </location>
</feature>
<organism evidence="3 5">
    <name type="scientific">Candidatus Chlorohelix allophototropha</name>
    <dbReference type="NCBI Taxonomy" id="3003348"/>
    <lineage>
        <taxon>Bacteria</taxon>
        <taxon>Bacillati</taxon>
        <taxon>Chloroflexota</taxon>
        <taxon>Chloroflexia</taxon>
        <taxon>Candidatus Chloroheliales</taxon>
        <taxon>Candidatus Chloroheliaceae</taxon>
        <taxon>Candidatus Chlorohelix</taxon>
    </lineage>
</organism>
<dbReference type="PANTHER" id="PTHR10790:SF51">
    <property type="entry name" value="TETRATRICOPEPTIDE REPEAT PROTEIN"/>
    <property type="match status" value="1"/>
</dbReference>
<evidence type="ECO:0000313" key="3">
    <source>
        <dbReference type="EMBL" id="NWJ45392.1"/>
    </source>
</evidence>
<keyword evidence="6" id="KW-1185">Reference proteome</keyword>
<keyword evidence="1" id="KW-0802">TPR repeat</keyword>
<feature type="repeat" description="TPR" evidence="1">
    <location>
        <begin position="1859"/>
        <end position="1892"/>
    </location>
</feature>
<feature type="transmembrane region" description="Helical" evidence="2">
    <location>
        <begin position="1354"/>
        <end position="1373"/>
    </location>
</feature>
<feature type="transmembrane region" description="Helical" evidence="2">
    <location>
        <begin position="463"/>
        <end position="485"/>
    </location>
</feature>
<feature type="transmembrane region" description="Helical" evidence="2">
    <location>
        <begin position="1438"/>
        <end position="1459"/>
    </location>
</feature>
<feature type="transmembrane region" description="Helical" evidence="2">
    <location>
        <begin position="217"/>
        <end position="234"/>
    </location>
</feature>
<dbReference type="InterPro" id="IPR019734">
    <property type="entry name" value="TPR_rpt"/>
</dbReference>
<dbReference type="RefSeq" id="WP_341469163.1">
    <property type="nucleotide sequence ID" value="NZ_CP128399.1"/>
</dbReference>
<feature type="transmembrane region" description="Helical" evidence="2">
    <location>
        <begin position="1400"/>
        <end position="1418"/>
    </location>
</feature>
<feature type="transmembrane region" description="Helical" evidence="2">
    <location>
        <begin position="150"/>
        <end position="172"/>
    </location>
</feature>
<dbReference type="SUPFAM" id="SSF48452">
    <property type="entry name" value="TPR-like"/>
    <property type="match status" value="1"/>
</dbReference>
<dbReference type="Pfam" id="PF13432">
    <property type="entry name" value="TPR_16"/>
    <property type="match status" value="1"/>
</dbReference>
<feature type="transmembrane region" description="Helical" evidence="2">
    <location>
        <begin position="1521"/>
        <end position="1540"/>
    </location>
</feature>
<evidence type="ECO:0000313" key="6">
    <source>
        <dbReference type="Proteomes" id="UP001431572"/>
    </source>
</evidence>
<feature type="transmembrane region" description="Helical" evidence="2">
    <location>
        <begin position="1479"/>
        <end position="1500"/>
    </location>
</feature>
<feature type="transmembrane region" description="Helical" evidence="2">
    <location>
        <begin position="761"/>
        <end position="783"/>
    </location>
</feature>
<name>A0A8T7LYJ4_9CHLR</name>
<keyword evidence="2" id="KW-0472">Membrane</keyword>
<reference evidence="3 5" key="1">
    <citation type="submission" date="2020-06" db="EMBL/GenBank/DDBJ databases">
        <title>Anoxygenic phototrophic Chloroflexota member uses a Type I reaction center.</title>
        <authorList>
            <person name="Tsuji J.M."/>
            <person name="Shaw N.A."/>
            <person name="Nagashima S."/>
            <person name="Venkiteswaran J."/>
            <person name="Schiff S.L."/>
            <person name="Hanada S."/>
            <person name="Tank M."/>
            <person name="Neufeld J.D."/>
        </authorList>
    </citation>
    <scope>NUCLEOTIDE SEQUENCE [LARGE SCALE GENOMIC DNA]</scope>
    <source>
        <strain evidence="3">L227-S17</strain>
    </source>
</reference>
<feature type="transmembrane region" description="Helical" evidence="2">
    <location>
        <begin position="241"/>
        <end position="260"/>
    </location>
</feature>
<accession>A0A8T7LYJ4</accession>
<feature type="transmembrane region" description="Helical" evidence="2">
    <location>
        <begin position="857"/>
        <end position="877"/>
    </location>
</feature>
<gene>
    <name evidence="3" type="ORF">HXX08_05885</name>
    <name evidence="4" type="ORF">OZ401_000524</name>
</gene>
<feature type="transmembrane region" description="Helical" evidence="2">
    <location>
        <begin position="1131"/>
        <end position="1154"/>
    </location>
</feature>
<feature type="transmembrane region" description="Helical" evidence="2">
    <location>
        <begin position="12"/>
        <end position="30"/>
    </location>
</feature>
<dbReference type="SMART" id="SM00028">
    <property type="entry name" value="TPR"/>
    <property type="match status" value="4"/>
</dbReference>
<feature type="transmembrane region" description="Helical" evidence="2">
    <location>
        <begin position="280"/>
        <end position="305"/>
    </location>
</feature>
<dbReference type="InterPro" id="IPR018746">
    <property type="entry name" value="DUF2298"/>
</dbReference>
<feature type="repeat" description="TPR" evidence="1">
    <location>
        <begin position="1893"/>
        <end position="1926"/>
    </location>
</feature>
<proteinExistence type="predicted"/>
<dbReference type="Proteomes" id="UP000521676">
    <property type="component" value="Unassembled WGS sequence"/>
</dbReference>
<dbReference type="InterPro" id="IPR011990">
    <property type="entry name" value="TPR-like_helical_dom_sf"/>
</dbReference>
<dbReference type="Pfam" id="PF10060">
    <property type="entry name" value="DUF2298"/>
    <property type="match status" value="1"/>
</dbReference>
<evidence type="ECO:0000256" key="2">
    <source>
        <dbReference type="SAM" id="Phobius"/>
    </source>
</evidence>
<sequence length="1944" mass="218732">MNNFWQNKRGDILVWGLLLIILLVAGGFRLQSLDWDQGQYFHPDERAIIWQSNGQGVMNLMTVQTSGGFDNLGQTRASVSFPPGGLQFFIPNDAANLRPATEEETKLFTAAKIQGKQYALPTNVVPPDQPVPDKAINFWNAAFSPLNPHFFAYGSFPMYLIKFSSWVAASIFGSQWNAYANLYLVGRFLSVVFSLGTVLLAFFLGRRAFSPSLGRKAGTAIGLSASAFLAVSVLDIQLAHYLTFDVALTFFVTLAVFVAIGHMRSGSRWSAIRMGAAFGLALACKVSALPLGLVLVGAALLYGLYGKAQHSGEFAGKPKLSGQPGEERFGKVGLGPRLVLRTLVNLILSGLATLIVWFVAMPYAFLDFTAWFDRVMAENGMARGISDYPYTRQYVGTIPFLYQFGNWIQWGLSIPLGVLAVAALAYGLYHAVWYRLKAEILLYCWLVPYMLITFTGEAKFNRYLLPITPIALVLAARLLVSLYLLAHNSNTATLYKLRKFLVVGLGVFIMGWGLVWAISFSQIYGQEHSRVTASEWIYQNIPADARLSSEAWDESLPVTLPDQAKYREQYQYTDWNSYEDRPNDEMTQYWSDKLSNTDYIVLSSNRLYATIPKLPWRYPVTTQLYEMLFKGDLGFQLVKKVSNYPTVPLVGWQINDDTADESFSVYDHPKVYIFKKKDQLSEVEYRNLFAPSINAPWVPKRYPAKGDLPVIPAKQNDGVLQSTGEAQRVDSGKSLLLDKPVDRQPEVNDNGWNQLANEQQWLAVIIWFVMAQVLGLIGLPLALRSFRRLPDKGYILAKPIGAALVALIIFLVVATRLYQYTIATVYMCLAVAVVISGWLWWRYREELAYFWKHNRTLIIIEEGIFLLGFVAFVLIRLGNPDLWHPYFGGEKPMEFAQLNAIVRSAYLPPYDPWFSDGYMNYYYYGQYVVSTWVKLTGIQTAIAFNLAIPLLYAFVLSGGFSISFNLARIYQQWRARRARYLGDNWASDSKLRGKAEIHPREISPDDLSKAGPMWAGIFGAFALAIAANIDGLVQLLQHNRAFAELINALNIYPVRAEQLRAYDYFRSTRVIPDTINEFPYFSFLYADLHAHLIALPFTLLLLALALNLISANWAGYDDTGYPPPIRLIKRLWYALDGTLLIPLLFAVVIGLIGATNIWDLPTYIMIIFMSLFFAFFRRPQKPTVSENEAEEQTPRFRPLSLLVELAAAGITTGLIVYSAFLMYSNFFNKYQALYSEVKLTSLYTDFGQIIFFWLMPFFFVISYAIWSYWRWLSWRRGGNPRLSEPPKDIKTNYKLDEELDDPFVSQPSTLRTQRAELAFAMAGSGSSLEAGMGGGSSPDRQPPTKTNSYNRYSVPWLIILGIAGIIMVIAWVFPVTMECKFESVFCQTAGPGITHTGPRWASFATMGFLALAFLFLIFGRAYDPDPEQSAQARNPATLFAKLMILAAFCIIAGLEVVYVADDFANSYRERANSIFKFYYQAWTMLALASAFTIYVLWTNWIAPRWSDVERRIGKLRLSMRFLWIGAATMLAIGCSLYAILVTPTRIAERMEKPLPNPTLDGRAYFDTLREVMGMPNMTLGKSFDMLYEAQSLHEFYDKIQGTPVVLQASIWPYRGNGSWIAINTGLPIVLGYDHHESQQHYDAQVWKRSSNGGGDGDIHEIYNTEDIETALGLLNYYHITYIHLGIIEHESEVFRACYPGEPGDTSRSTVPACYDPLVSDGGLAKFDKMVNMGLLEVAYQNPGVTVLKVTPRGRSGIVDPTLAAANPGQTITTDPKLGRLLDAVKRNPQDYQSHYDLGVYYFKRGDLQDAALQLIEVIRIVPKEVNPYHVLGDIFSAMGENEKALSAWKEPTIVAPQNVAAHNKYALGLAAAGQTDEAIKEYNIALQLNPKFVEAAYHLGELYEKLNKRQEAIDAYNYVIKNAPGTNDFWANSSADRINVLGGR</sequence>
<dbReference type="PROSITE" id="PS50005">
    <property type="entry name" value="TPR"/>
    <property type="match status" value="3"/>
</dbReference>
<dbReference type="NCBIfam" id="TIGR03662">
    <property type="entry name" value="Chlor_Arch_YYY"/>
    <property type="match status" value="1"/>
</dbReference>
<keyword evidence="2" id="KW-1133">Transmembrane helix</keyword>
<feature type="transmembrane region" description="Helical" evidence="2">
    <location>
        <begin position="942"/>
        <end position="967"/>
    </location>
</feature>
<dbReference type="Pfam" id="PF13414">
    <property type="entry name" value="TPR_11"/>
    <property type="match status" value="1"/>
</dbReference>